<reference evidence="2 3" key="3">
    <citation type="submission" date="2017-10" db="EMBL/GenBank/DDBJ databases">
        <title>Extensive intraspecific genome diversity in a model arbuscular mycorrhizal fungus.</title>
        <authorList>
            <person name="Chen E.C.H."/>
            <person name="Morin E."/>
            <person name="Baudet D."/>
            <person name="Noel J."/>
            <person name="Ndikumana S."/>
            <person name="Charron P."/>
            <person name="St-Onge C."/>
            <person name="Giorgi J."/>
            <person name="Grigoriev I.V."/>
            <person name="Roux C."/>
            <person name="Martin F.M."/>
            <person name="Corradi N."/>
        </authorList>
    </citation>
    <scope>NUCLEOTIDE SEQUENCE [LARGE SCALE GENOMIC DNA]</scope>
    <source>
        <strain evidence="2 3">A1</strain>
    </source>
</reference>
<evidence type="ECO:0000313" key="1">
    <source>
        <dbReference type="EMBL" id="PKC17214.1"/>
    </source>
</evidence>
<reference evidence="1 4" key="1">
    <citation type="submission" date="2016-04" db="EMBL/GenBank/DDBJ databases">
        <title>Genome analyses suggest a sexual origin of heterokaryosis in a supposedly ancient asexual fungus.</title>
        <authorList>
            <person name="Ropars J."/>
            <person name="Sedzielewska K."/>
            <person name="Noel J."/>
            <person name="Charron P."/>
            <person name="Farinelli L."/>
            <person name="Marton T."/>
            <person name="Kruger M."/>
            <person name="Pelin A."/>
            <person name="Brachmann A."/>
            <person name="Corradi N."/>
        </authorList>
    </citation>
    <scope>NUCLEOTIDE SEQUENCE [LARGE SCALE GENOMIC DNA]</scope>
    <source>
        <strain evidence="1 4">A5</strain>
    </source>
</reference>
<name>A0A2I1DZY1_9GLOM</name>
<evidence type="ECO:0000313" key="4">
    <source>
        <dbReference type="Proteomes" id="UP000232722"/>
    </source>
</evidence>
<dbReference type="EMBL" id="LLXJ01000022">
    <property type="protein sequence ID" value="PKC17214.1"/>
    <property type="molecule type" value="Genomic_DNA"/>
</dbReference>
<dbReference type="OrthoDB" id="538336at2759"/>
<evidence type="ECO:0000313" key="2">
    <source>
        <dbReference type="EMBL" id="PKC74166.1"/>
    </source>
</evidence>
<dbReference type="Proteomes" id="UP000232688">
    <property type="component" value="Unassembled WGS sequence"/>
</dbReference>
<dbReference type="Proteomes" id="UP000232722">
    <property type="component" value="Unassembled WGS sequence"/>
</dbReference>
<comment type="caution">
    <text evidence="1">The sequence shown here is derived from an EMBL/GenBank/DDBJ whole genome shotgun (WGS) entry which is preliminary data.</text>
</comment>
<dbReference type="EMBL" id="LLXH01000061">
    <property type="protein sequence ID" value="PKC74166.1"/>
    <property type="molecule type" value="Genomic_DNA"/>
</dbReference>
<reference evidence="2 3" key="4">
    <citation type="submission" date="2017-10" db="EMBL/GenBank/DDBJ databases">
        <title>Genome analyses suggest a sexual origin of heterokaryosis in a supposedly ancient asexual fungus.</title>
        <authorList>
            <person name="Corradi N."/>
            <person name="Sedzielewska K."/>
            <person name="Noel J."/>
            <person name="Charron P."/>
            <person name="Farinelli L."/>
            <person name="Marton T."/>
            <person name="Kruger M."/>
            <person name="Pelin A."/>
            <person name="Brachmann A."/>
            <person name="Corradi N."/>
        </authorList>
    </citation>
    <scope>NUCLEOTIDE SEQUENCE [LARGE SCALE GENOMIC DNA]</scope>
    <source>
        <strain evidence="2 3">A1</strain>
    </source>
</reference>
<proteinExistence type="predicted"/>
<evidence type="ECO:0000313" key="3">
    <source>
        <dbReference type="Proteomes" id="UP000232688"/>
    </source>
</evidence>
<sequence length="73" mass="8203">MEKLKSSGKDYDLRPFIVQIRDLETQLRDIATSEYINLPNNKLSYGAMVFVRAMIVTNVRISLARTATIAAAV</sequence>
<dbReference type="VEuPathDB" id="FungiDB:RhiirA1_450327"/>
<organism evidence="1 4">
    <name type="scientific">Rhizophagus irregularis</name>
    <dbReference type="NCBI Taxonomy" id="588596"/>
    <lineage>
        <taxon>Eukaryota</taxon>
        <taxon>Fungi</taxon>
        <taxon>Fungi incertae sedis</taxon>
        <taxon>Mucoromycota</taxon>
        <taxon>Glomeromycotina</taxon>
        <taxon>Glomeromycetes</taxon>
        <taxon>Glomerales</taxon>
        <taxon>Glomeraceae</taxon>
        <taxon>Rhizophagus</taxon>
    </lineage>
</organism>
<dbReference type="VEuPathDB" id="FungiDB:RhiirFUN_016221"/>
<accession>A0A2I1DZY1</accession>
<reference evidence="1 4" key="2">
    <citation type="submission" date="2017-09" db="EMBL/GenBank/DDBJ databases">
        <title>Extensive intraspecific genome diversity in a model arbuscular mycorrhizal fungus.</title>
        <authorList>
            <person name="Chen E.C."/>
            <person name="Morin E."/>
            <person name="Beaudet D."/>
            <person name="Noel J."/>
            <person name="Ndikumana S."/>
            <person name="Charron P."/>
            <person name="St-Onge C."/>
            <person name="Giorgi J."/>
            <person name="Grigoriev I.V."/>
            <person name="Roux C."/>
            <person name="Martin F.M."/>
            <person name="Corradi N."/>
        </authorList>
    </citation>
    <scope>NUCLEOTIDE SEQUENCE [LARGE SCALE GENOMIC DNA]</scope>
    <source>
        <strain evidence="1 4">A5</strain>
    </source>
</reference>
<protein>
    <submittedName>
        <fullName evidence="1">Uncharacterized protein</fullName>
    </submittedName>
</protein>
<dbReference type="AlphaFoldDB" id="A0A2I1DZY1"/>
<gene>
    <name evidence="2" type="ORF">RhiirA1_450327</name>
    <name evidence="1" type="ORF">RhiirA5_406129</name>
</gene>